<dbReference type="Gene3D" id="3.30.70.1730">
    <property type="match status" value="1"/>
</dbReference>
<dbReference type="CDD" id="cd05797">
    <property type="entry name" value="Ribosomal_L10"/>
    <property type="match status" value="1"/>
</dbReference>
<dbReference type="SUPFAM" id="SSF160369">
    <property type="entry name" value="Ribosomal protein L10-like"/>
    <property type="match status" value="1"/>
</dbReference>
<dbReference type="EMBL" id="QLNQ01000027">
    <property type="protein sequence ID" value="RCK59423.1"/>
    <property type="molecule type" value="Genomic_DNA"/>
</dbReference>
<dbReference type="OrthoDB" id="360689at2759"/>
<dbReference type="Pfam" id="PF00466">
    <property type="entry name" value="Ribosomal_L10"/>
    <property type="match status" value="1"/>
</dbReference>
<keyword evidence="2 4" id="KW-0689">Ribosomal protein</keyword>
<gene>
    <name evidence="4" type="primary">MRPL11_0</name>
    <name evidence="4" type="ORF">Cantr_07477</name>
</gene>
<dbReference type="InterPro" id="IPR047865">
    <property type="entry name" value="Ribosomal_uL10_bac_type"/>
</dbReference>
<dbReference type="Proteomes" id="UP000253472">
    <property type="component" value="Unassembled WGS sequence"/>
</dbReference>
<dbReference type="PANTHER" id="PTHR11560">
    <property type="entry name" value="39S RIBOSOMAL PROTEIN L10, MITOCHONDRIAL"/>
    <property type="match status" value="1"/>
</dbReference>
<evidence type="ECO:0000256" key="2">
    <source>
        <dbReference type="ARBA" id="ARBA00022980"/>
    </source>
</evidence>
<organism evidence="4 5">
    <name type="scientific">Candida viswanathii</name>
    <dbReference type="NCBI Taxonomy" id="5486"/>
    <lineage>
        <taxon>Eukaryota</taxon>
        <taxon>Fungi</taxon>
        <taxon>Dikarya</taxon>
        <taxon>Ascomycota</taxon>
        <taxon>Saccharomycotina</taxon>
        <taxon>Pichiomycetes</taxon>
        <taxon>Debaryomycetaceae</taxon>
        <taxon>Candida/Lodderomyces clade</taxon>
        <taxon>Candida</taxon>
    </lineage>
</organism>
<evidence type="ECO:0000313" key="5">
    <source>
        <dbReference type="Proteomes" id="UP000253472"/>
    </source>
</evidence>
<dbReference type="InterPro" id="IPR043141">
    <property type="entry name" value="Ribosomal_uL10-like_sf"/>
</dbReference>
<dbReference type="STRING" id="5486.A0A367Y0M3"/>
<evidence type="ECO:0000256" key="1">
    <source>
        <dbReference type="ARBA" id="ARBA00008889"/>
    </source>
</evidence>
<accession>A0A367Y0M3</accession>
<reference evidence="4 5" key="1">
    <citation type="submission" date="2018-06" db="EMBL/GenBank/DDBJ databases">
        <title>Whole genome sequencing of Candida tropicalis (genome annotated by CSBL at Korea University).</title>
        <authorList>
            <person name="Ahn J."/>
        </authorList>
    </citation>
    <scope>NUCLEOTIDE SEQUENCE [LARGE SCALE GENOMIC DNA]</scope>
    <source>
        <strain evidence="4 5">ATCC 20962</strain>
    </source>
</reference>
<sequence length="255" mass="28168">MISSKLASRGLGNTSRVLLANWAATRTFAVSSTSCGDYDKFVPANPEQKKFLKRKTEKELFSRKTFLIDYYKHIYDSNEILLFVHYNNLSKQDNKKYRRELTKAGAVLHILKISLFKVFLRSSHEPDPALRGLSAKNKDVVTPWDPLFVGPTAIVAIPKSDPSVVNAVLKVLKSANEKLLLLGAKVESEAMDIEQINAFKTLPTKDALQGQLVGLLSMAGGAGLVSTLSTPGSALYLNLQQRKKDMEGPSEEAKE</sequence>
<dbReference type="AlphaFoldDB" id="A0A367Y0M3"/>
<protein>
    <submittedName>
        <fullName evidence="4">54S ribosomal protein L11, mitochondrial</fullName>
    </submittedName>
</protein>
<evidence type="ECO:0000256" key="3">
    <source>
        <dbReference type="ARBA" id="ARBA00023274"/>
    </source>
</evidence>
<proteinExistence type="inferred from homology"/>
<comment type="similarity">
    <text evidence="1">Belongs to the universal ribosomal protein uL10 family.</text>
</comment>
<keyword evidence="3" id="KW-0687">Ribonucleoprotein</keyword>
<dbReference type="GO" id="GO:1990904">
    <property type="term" value="C:ribonucleoprotein complex"/>
    <property type="evidence" value="ECO:0007669"/>
    <property type="project" value="UniProtKB-KW"/>
</dbReference>
<dbReference type="InterPro" id="IPR001790">
    <property type="entry name" value="Ribosomal_uL10"/>
</dbReference>
<evidence type="ECO:0000313" key="4">
    <source>
        <dbReference type="EMBL" id="RCK59423.1"/>
    </source>
</evidence>
<comment type="caution">
    <text evidence="4">The sequence shown here is derived from an EMBL/GenBank/DDBJ whole genome shotgun (WGS) entry which is preliminary data.</text>
</comment>
<dbReference type="GO" id="GO:0005840">
    <property type="term" value="C:ribosome"/>
    <property type="evidence" value="ECO:0007669"/>
    <property type="project" value="UniProtKB-KW"/>
</dbReference>
<keyword evidence="5" id="KW-1185">Reference proteome</keyword>
<name>A0A367Y0M3_9ASCO</name>